<dbReference type="GO" id="GO:0030246">
    <property type="term" value="F:carbohydrate binding"/>
    <property type="evidence" value="ECO:0007669"/>
    <property type="project" value="TreeGrafter"/>
</dbReference>
<dbReference type="RefSeq" id="WP_350258522.1">
    <property type="nucleotide sequence ID" value="NZ_CP138335.1"/>
</dbReference>
<dbReference type="InterPro" id="IPR038404">
    <property type="entry name" value="TRAP_DctP_sf"/>
</dbReference>
<dbReference type="AlphaFoldDB" id="A0AAU7VA96"/>
<dbReference type="Gene3D" id="3.40.190.170">
    <property type="entry name" value="Bacterial extracellular solute-binding protein, family 7"/>
    <property type="match status" value="1"/>
</dbReference>
<reference evidence="3" key="1">
    <citation type="submission" date="2023-11" db="EMBL/GenBank/DDBJ databases">
        <title>Scrofimicrobium hongkongense sp. nov., isolated from a patient with peritonitis.</title>
        <authorList>
            <person name="Lao H.Y."/>
            <person name="Wong A.Y.P."/>
            <person name="Ng T.L."/>
            <person name="Wong R.Y.L."/>
            <person name="Yau M.C.Y."/>
            <person name="Lam J.Y.W."/>
            <person name="Siu G.K.H."/>
        </authorList>
    </citation>
    <scope>NUCLEOTIDE SEQUENCE</scope>
    <source>
        <strain evidence="3">R131</strain>
    </source>
</reference>
<protein>
    <submittedName>
        <fullName evidence="3">TRAP transporter substrate-binding protein</fullName>
    </submittedName>
</protein>
<gene>
    <name evidence="3" type="ORF">SAC06_01855</name>
</gene>
<name>A0AAU7VA96_9ACTO</name>
<dbReference type="NCBIfam" id="NF037995">
    <property type="entry name" value="TRAP_S1"/>
    <property type="match status" value="1"/>
</dbReference>
<keyword evidence="1 2" id="KW-0732">Signal</keyword>
<evidence type="ECO:0000313" key="3">
    <source>
        <dbReference type="EMBL" id="XBW08323.1"/>
    </source>
</evidence>
<dbReference type="Pfam" id="PF03480">
    <property type="entry name" value="DctP"/>
    <property type="match status" value="1"/>
</dbReference>
<dbReference type="EMBL" id="CP138335">
    <property type="protein sequence ID" value="XBW08323.1"/>
    <property type="molecule type" value="Genomic_DNA"/>
</dbReference>
<dbReference type="PANTHER" id="PTHR33376">
    <property type="match status" value="1"/>
</dbReference>
<sequence>MKFRRTRIVAVASAVALGLGACASGLTGTPESGKTLILSLNQTEEHPSYVALVAFGERLHEATDGRWDVQVYPNETLGAQQEVIQLVSDGSVDMAVASGTQLENLNLEFAVLNLPTTFHSIEHQMDVLSDPEIVGDLFASLEPDKSLTVLGGLTQGERNLYTVKGPIVEPSDLKGMKIRVQESDIAIDMINAMGGSATPMSFGEVYTALQSGVLDGAENNEVSYVTQKHNEVAKYVAFTRHLIGLDYMLINTDVYHGMSDEDRAIFDREWAETMRHHTQLWVEETAAAIASAEETGSKFNEVDQEAFREALSPVVEKYLTSEQDRKLYDEIQRKADQ</sequence>
<dbReference type="GO" id="GO:0030288">
    <property type="term" value="C:outer membrane-bounded periplasmic space"/>
    <property type="evidence" value="ECO:0007669"/>
    <property type="project" value="InterPro"/>
</dbReference>
<feature type="signal peptide" evidence="2">
    <location>
        <begin position="1"/>
        <end position="23"/>
    </location>
</feature>
<dbReference type="NCBIfam" id="TIGR00787">
    <property type="entry name" value="dctP"/>
    <property type="match status" value="1"/>
</dbReference>
<organism evidence="3">
    <name type="scientific">Scrofimicrobium appendicitidis</name>
    <dbReference type="NCBI Taxonomy" id="3079930"/>
    <lineage>
        <taxon>Bacteria</taxon>
        <taxon>Bacillati</taxon>
        <taxon>Actinomycetota</taxon>
        <taxon>Actinomycetes</taxon>
        <taxon>Actinomycetales</taxon>
        <taxon>Actinomycetaceae</taxon>
        <taxon>Scrofimicrobium</taxon>
    </lineage>
</organism>
<dbReference type="InterPro" id="IPR018389">
    <property type="entry name" value="DctP_fam"/>
</dbReference>
<evidence type="ECO:0000256" key="2">
    <source>
        <dbReference type="SAM" id="SignalP"/>
    </source>
</evidence>
<dbReference type="PIRSF" id="PIRSF006470">
    <property type="entry name" value="DctB"/>
    <property type="match status" value="1"/>
</dbReference>
<accession>A0AAU7VA96</accession>
<evidence type="ECO:0000256" key="1">
    <source>
        <dbReference type="ARBA" id="ARBA00022729"/>
    </source>
</evidence>
<feature type="chain" id="PRO_5043829216" evidence="2">
    <location>
        <begin position="24"/>
        <end position="337"/>
    </location>
</feature>
<dbReference type="PROSITE" id="PS51257">
    <property type="entry name" value="PROKAR_LIPOPROTEIN"/>
    <property type="match status" value="1"/>
</dbReference>
<dbReference type="KEGG" id="sapp:SAC06_01855"/>
<dbReference type="CDD" id="cd13671">
    <property type="entry name" value="PBP2_TRAP_SBP_like_3"/>
    <property type="match status" value="1"/>
</dbReference>
<dbReference type="PANTHER" id="PTHR33376:SF2">
    <property type="entry name" value="DICARBOXYLATE-BINDING PERIPLASMIC PROTEIN"/>
    <property type="match status" value="1"/>
</dbReference>
<proteinExistence type="predicted"/>
<dbReference type="GO" id="GO:0055085">
    <property type="term" value="P:transmembrane transport"/>
    <property type="evidence" value="ECO:0007669"/>
    <property type="project" value="InterPro"/>
</dbReference>
<dbReference type="InterPro" id="IPR004682">
    <property type="entry name" value="TRAP_DctP"/>
</dbReference>